<keyword evidence="4" id="KW-1185">Reference proteome</keyword>
<feature type="compositionally biased region" description="Acidic residues" evidence="1">
    <location>
        <begin position="84"/>
        <end position="95"/>
    </location>
</feature>
<evidence type="ECO:0000313" key="4">
    <source>
        <dbReference type="Proteomes" id="UP000749646"/>
    </source>
</evidence>
<evidence type="ECO:0000313" key="3">
    <source>
        <dbReference type="EMBL" id="KAF9947285.1"/>
    </source>
</evidence>
<organism evidence="3 4">
    <name type="scientific">Modicella reniformis</name>
    <dbReference type="NCBI Taxonomy" id="1440133"/>
    <lineage>
        <taxon>Eukaryota</taxon>
        <taxon>Fungi</taxon>
        <taxon>Fungi incertae sedis</taxon>
        <taxon>Mucoromycota</taxon>
        <taxon>Mortierellomycotina</taxon>
        <taxon>Mortierellomycetes</taxon>
        <taxon>Mortierellales</taxon>
        <taxon>Mortierellaceae</taxon>
        <taxon>Modicella</taxon>
    </lineage>
</organism>
<feature type="domain" description="PROCN" evidence="2">
    <location>
        <begin position="1"/>
        <end position="48"/>
    </location>
</feature>
<evidence type="ECO:0000259" key="2">
    <source>
        <dbReference type="Pfam" id="PF08083"/>
    </source>
</evidence>
<sequence>LKATKFFQSTELDWVQNVESQLIHRKDLSNLHLDYNFHLNPVERSRPKNSSWKRTWMLIMDAPVGESERRQGMNNLTDVKDPSETVEELDPDVSN</sequence>
<evidence type="ECO:0000256" key="1">
    <source>
        <dbReference type="SAM" id="MobiDB-lite"/>
    </source>
</evidence>
<feature type="region of interest" description="Disordered" evidence="1">
    <location>
        <begin position="67"/>
        <end position="95"/>
    </location>
</feature>
<dbReference type="InterPro" id="IPR012592">
    <property type="entry name" value="PROCN"/>
</dbReference>
<feature type="non-terminal residue" evidence="3">
    <location>
        <position position="95"/>
    </location>
</feature>
<accession>A0A9P6ITH0</accession>
<dbReference type="Pfam" id="PF08083">
    <property type="entry name" value="PROCN"/>
    <property type="match status" value="1"/>
</dbReference>
<protein>
    <recommendedName>
        <fullName evidence="2">PROCN domain-containing protein</fullName>
    </recommendedName>
</protein>
<gene>
    <name evidence="3" type="ORF">BGZ65_008947</name>
</gene>
<dbReference type="EMBL" id="JAAAHW010007598">
    <property type="protein sequence ID" value="KAF9947285.1"/>
    <property type="molecule type" value="Genomic_DNA"/>
</dbReference>
<reference evidence="3" key="1">
    <citation type="journal article" date="2020" name="Fungal Divers.">
        <title>Resolving the Mortierellaceae phylogeny through synthesis of multi-gene phylogenetics and phylogenomics.</title>
        <authorList>
            <person name="Vandepol N."/>
            <person name="Liber J."/>
            <person name="Desiro A."/>
            <person name="Na H."/>
            <person name="Kennedy M."/>
            <person name="Barry K."/>
            <person name="Grigoriev I.V."/>
            <person name="Miller A.N."/>
            <person name="O'Donnell K."/>
            <person name="Stajich J.E."/>
            <person name="Bonito G."/>
        </authorList>
    </citation>
    <scope>NUCLEOTIDE SEQUENCE</scope>
    <source>
        <strain evidence="3">MES-2147</strain>
    </source>
</reference>
<dbReference type="GO" id="GO:0000398">
    <property type="term" value="P:mRNA splicing, via spliceosome"/>
    <property type="evidence" value="ECO:0007669"/>
    <property type="project" value="InterPro"/>
</dbReference>
<dbReference type="AlphaFoldDB" id="A0A9P6ITH0"/>
<proteinExistence type="predicted"/>
<dbReference type="OrthoDB" id="1931567at2759"/>
<comment type="caution">
    <text evidence="3">The sequence shown here is derived from an EMBL/GenBank/DDBJ whole genome shotgun (WGS) entry which is preliminary data.</text>
</comment>
<dbReference type="Proteomes" id="UP000749646">
    <property type="component" value="Unassembled WGS sequence"/>
</dbReference>
<name>A0A9P6ITH0_9FUNG</name>